<keyword evidence="1" id="KW-0812">Transmembrane</keyword>
<keyword evidence="1" id="KW-1133">Transmembrane helix</keyword>
<proteinExistence type="predicted"/>
<evidence type="ECO:0000256" key="1">
    <source>
        <dbReference type="SAM" id="Phobius"/>
    </source>
</evidence>
<feature type="transmembrane region" description="Helical" evidence="1">
    <location>
        <begin position="102"/>
        <end position="118"/>
    </location>
</feature>
<gene>
    <name evidence="2" type="ORF">I6I07_25180</name>
</gene>
<feature type="transmembrane region" description="Helical" evidence="1">
    <location>
        <begin position="77"/>
        <end position="96"/>
    </location>
</feature>
<accession>A0A7T4B1F0</accession>
<evidence type="ECO:0000313" key="3">
    <source>
        <dbReference type="Proteomes" id="UP000595231"/>
    </source>
</evidence>
<organism evidence="2 3">
    <name type="scientific">Achromobacter deleyi</name>
    <dbReference type="NCBI Taxonomy" id="1353891"/>
    <lineage>
        <taxon>Bacteria</taxon>
        <taxon>Pseudomonadati</taxon>
        <taxon>Pseudomonadota</taxon>
        <taxon>Betaproteobacteria</taxon>
        <taxon>Burkholderiales</taxon>
        <taxon>Alcaligenaceae</taxon>
        <taxon>Achromobacter</taxon>
    </lineage>
</organism>
<dbReference type="RefSeq" id="WP_198484177.1">
    <property type="nucleotide sequence ID" value="NZ_CP065997.1"/>
</dbReference>
<reference evidence="2 3" key="1">
    <citation type="submission" date="2020-12" db="EMBL/GenBank/DDBJ databases">
        <title>FDA dAtabase for Regulatory Grade micrObial Sequences (FDA-ARGOS): Supporting development and validation of Infectious Disease Dx tests.</title>
        <authorList>
            <person name="Sproer C."/>
            <person name="Gronow S."/>
            <person name="Severitt S."/>
            <person name="Schroder I."/>
            <person name="Tallon L."/>
            <person name="Sadzewicz L."/>
            <person name="Zhao X."/>
            <person name="Boylan J."/>
            <person name="Ott S."/>
            <person name="Bowen H."/>
            <person name="Vavikolanu K."/>
            <person name="Mehta A."/>
            <person name="Aluvathingal J."/>
            <person name="Nadendla S."/>
            <person name="Lowell S."/>
            <person name="Myers T."/>
            <person name="Yan Y."/>
            <person name="Sichtig H."/>
        </authorList>
    </citation>
    <scope>NUCLEOTIDE SEQUENCE [LARGE SCALE GENOMIC DNA]</scope>
    <source>
        <strain evidence="2 3">FDAARGOS_1050</strain>
    </source>
</reference>
<feature type="transmembrane region" description="Helical" evidence="1">
    <location>
        <begin position="42"/>
        <end position="65"/>
    </location>
</feature>
<keyword evidence="1" id="KW-0472">Membrane</keyword>
<dbReference type="Proteomes" id="UP000595231">
    <property type="component" value="Chromosome"/>
</dbReference>
<sequence>MRQILVYSSFSWLALAGGLHFAIDVVAQFARGARAPGPETTLYYGLHSAYALGLVLFGGFGLLVARQAPALLSQWPALALTVFAAAAWLVLAFVFIEYRPPRILISVFAVLVLALVATR</sequence>
<evidence type="ECO:0000313" key="2">
    <source>
        <dbReference type="EMBL" id="QQB33879.1"/>
    </source>
</evidence>
<protein>
    <submittedName>
        <fullName evidence="2">Uncharacterized protein</fullName>
    </submittedName>
</protein>
<dbReference type="AlphaFoldDB" id="A0A7T4B1F0"/>
<dbReference type="EMBL" id="CP065997">
    <property type="protein sequence ID" value="QQB33879.1"/>
    <property type="molecule type" value="Genomic_DNA"/>
</dbReference>
<name>A0A7T4B1F0_9BURK</name>